<comment type="caution">
    <text evidence="2">The sequence shown here is derived from an EMBL/GenBank/DDBJ whole genome shotgun (WGS) entry which is preliminary data.</text>
</comment>
<evidence type="ECO:0000313" key="3">
    <source>
        <dbReference type="Proteomes" id="UP000037035"/>
    </source>
</evidence>
<dbReference type="VEuPathDB" id="FungiDB:VP01_3619g4"/>
<name>A0A0L6UUZ4_9BASI</name>
<feature type="region of interest" description="Disordered" evidence="1">
    <location>
        <begin position="173"/>
        <end position="222"/>
    </location>
</feature>
<protein>
    <submittedName>
        <fullName evidence="2">Uncharacterized protein</fullName>
    </submittedName>
</protein>
<evidence type="ECO:0000313" key="2">
    <source>
        <dbReference type="EMBL" id="KNZ52324.1"/>
    </source>
</evidence>
<evidence type="ECO:0000256" key="1">
    <source>
        <dbReference type="SAM" id="MobiDB-lite"/>
    </source>
</evidence>
<proteinExistence type="predicted"/>
<feature type="compositionally biased region" description="Polar residues" evidence="1">
    <location>
        <begin position="120"/>
        <end position="130"/>
    </location>
</feature>
<organism evidence="2 3">
    <name type="scientific">Puccinia sorghi</name>
    <dbReference type="NCBI Taxonomy" id="27349"/>
    <lineage>
        <taxon>Eukaryota</taxon>
        <taxon>Fungi</taxon>
        <taxon>Dikarya</taxon>
        <taxon>Basidiomycota</taxon>
        <taxon>Pucciniomycotina</taxon>
        <taxon>Pucciniomycetes</taxon>
        <taxon>Pucciniales</taxon>
        <taxon>Pucciniaceae</taxon>
        <taxon>Puccinia</taxon>
    </lineage>
</organism>
<dbReference type="EMBL" id="LAVV01008634">
    <property type="protein sequence ID" value="KNZ52324.1"/>
    <property type="molecule type" value="Genomic_DNA"/>
</dbReference>
<feature type="region of interest" description="Disordered" evidence="1">
    <location>
        <begin position="120"/>
        <end position="154"/>
    </location>
</feature>
<feature type="compositionally biased region" description="Polar residues" evidence="1">
    <location>
        <begin position="200"/>
        <end position="221"/>
    </location>
</feature>
<dbReference type="AlphaFoldDB" id="A0A0L6UUZ4"/>
<dbReference type="Proteomes" id="UP000037035">
    <property type="component" value="Unassembled WGS sequence"/>
</dbReference>
<reference evidence="2 3" key="1">
    <citation type="submission" date="2015-08" db="EMBL/GenBank/DDBJ databases">
        <title>Next Generation Sequencing and Analysis of the Genome of Puccinia sorghi L Schw, the Causal Agent of Maize Common Rust.</title>
        <authorList>
            <person name="Rochi L."/>
            <person name="Burguener G."/>
            <person name="Darino M."/>
            <person name="Turjanski A."/>
            <person name="Kreff E."/>
            <person name="Dieguez M.J."/>
            <person name="Sacco F."/>
        </authorList>
    </citation>
    <scope>NUCLEOTIDE SEQUENCE [LARGE SCALE GENOMIC DNA]</scope>
    <source>
        <strain evidence="2 3">RO10H11247</strain>
    </source>
</reference>
<accession>A0A0L6UUZ4</accession>
<sequence length="444" mass="50769">MMLPSPPRIIQSPHLEEVRAKPNLIDRQIMNVLEIFKTQYAGTWSSHPDTPCYASRCWGHGRSIEGEEFLRVATGHPPTAPYLSQEGTLSPMRENQTSIEVPSAPPSVMQQDKLMRDSPLSLNHVNAPNQENRRPPQDQFHYYNPNASRLPHQDNRRQQPFYQGNRLHHHLLPSTPIRTRTTAVADSLETSREEMGTPGRDTTTRLLSERNSSPEDSSIDSPLNHALNRKLLRDISSDLARDSHFFLEIKLKGLFNSFLAELSQQFENLPESMYDLIHTEVAPILFNKIMAHSNNSDQGVHSPTIRGDNQTRLMRQLLDKLDSLQNSLHINDPQSQAKAEVIARDIEKLDELCFKIFSSNTEQMNDLIFNENNSFEQLKRRLGDTCSTMGSMNDTLLRNGIRLNPKSYLLNTQIRNGKHLTNPHCQLKDLNSSIDELTFIQRQD</sequence>
<gene>
    <name evidence="2" type="ORF">VP01_3619g4</name>
</gene>
<dbReference type="OrthoDB" id="10680231at2759"/>
<feature type="non-terminal residue" evidence="2">
    <location>
        <position position="444"/>
    </location>
</feature>
<keyword evidence="3" id="KW-1185">Reference proteome</keyword>